<dbReference type="InterPro" id="IPR001000">
    <property type="entry name" value="GH10_dom"/>
</dbReference>
<dbReference type="GO" id="GO:0031176">
    <property type="term" value="F:endo-1,4-beta-xylanase activity"/>
    <property type="evidence" value="ECO:0007669"/>
    <property type="project" value="UniProtKB-EC"/>
</dbReference>
<feature type="region of interest" description="Disordered" evidence="11">
    <location>
        <begin position="343"/>
        <end position="395"/>
    </location>
</feature>
<dbReference type="InterPro" id="IPR044846">
    <property type="entry name" value="GH10"/>
</dbReference>
<evidence type="ECO:0000256" key="4">
    <source>
        <dbReference type="ARBA" id="ARBA00022651"/>
    </source>
</evidence>
<dbReference type="RefSeq" id="WP_307207821.1">
    <property type="nucleotide sequence ID" value="NZ_JAUSSU010000013.1"/>
</dbReference>
<protein>
    <recommendedName>
        <fullName evidence="10">Beta-xylanase</fullName>
        <ecNumber evidence="10">3.2.1.8</ecNumber>
    </recommendedName>
</protein>
<dbReference type="InterPro" id="IPR008979">
    <property type="entry name" value="Galactose-bd-like_sf"/>
</dbReference>
<evidence type="ECO:0000256" key="8">
    <source>
        <dbReference type="ARBA" id="ARBA00023295"/>
    </source>
</evidence>
<dbReference type="InterPro" id="IPR003961">
    <property type="entry name" value="FN3_dom"/>
</dbReference>
<evidence type="ECO:0000256" key="6">
    <source>
        <dbReference type="ARBA" id="ARBA00022801"/>
    </source>
</evidence>
<accession>A0ABT9U8C9</accession>
<evidence type="ECO:0000256" key="10">
    <source>
        <dbReference type="RuleBase" id="RU361174"/>
    </source>
</evidence>
<feature type="compositionally biased region" description="Polar residues" evidence="11">
    <location>
        <begin position="1320"/>
        <end position="1331"/>
    </location>
</feature>
<feature type="domain" description="GH10" evidence="15">
    <location>
        <begin position="516"/>
        <end position="864"/>
    </location>
</feature>
<dbReference type="SUPFAM" id="SSF49344">
    <property type="entry name" value="CBD9-like"/>
    <property type="match status" value="2"/>
</dbReference>
<dbReference type="InterPro" id="IPR001119">
    <property type="entry name" value="SLH_dom"/>
</dbReference>
<dbReference type="CDD" id="cd00063">
    <property type="entry name" value="FN3"/>
    <property type="match status" value="1"/>
</dbReference>
<dbReference type="PRINTS" id="PR00134">
    <property type="entry name" value="GLHYDRLASE10"/>
</dbReference>
<feature type="domain" description="Fibronectin type-III" evidence="13">
    <location>
        <begin position="1234"/>
        <end position="1324"/>
    </location>
</feature>
<feature type="signal peptide" evidence="12">
    <location>
        <begin position="1"/>
        <end position="24"/>
    </location>
</feature>
<reference evidence="16 17" key="1">
    <citation type="submission" date="2023-07" db="EMBL/GenBank/DDBJ databases">
        <title>Sorghum-associated microbial communities from plants grown in Nebraska, USA.</title>
        <authorList>
            <person name="Schachtman D."/>
        </authorList>
    </citation>
    <scope>NUCLEOTIDE SEQUENCE [LARGE SCALE GENOMIC DNA]</scope>
    <source>
        <strain evidence="16 17">CC482</strain>
    </source>
</reference>
<evidence type="ECO:0000256" key="12">
    <source>
        <dbReference type="SAM" id="SignalP"/>
    </source>
</evidence>
<dbReference type="PROSITE" id="PS51272">
    <property type="entry name" value="SLH"/>
    <property type="match status" value="3"/>
</dbReference>
<dbReference type="SUPFAM" id="SSF49785">
    <property type="entry name" value="Galactose-binding domain-like"/>
    <property type="match status" value="3"/>
</dbReference>
<name>A0ABT9U8C9_PAEHA</name>
<dbReference type="Pfam" id="PF00395">
    <property type="entry name" value="SLH"/>
    <property type="match status" value="3"/>
</dbReference>
<comment type="similarity">
    <text evidence="3 10">Belongs to the glycosyl hydrolase 10 (cellulase F) family.</text>
</comment>
<dbReference type="PANTHER" id="PTHR31490">
    <property type="entry name" value="GLYCOSYL HYDROLASE"/>
    <property type="match status" value="1"/>
</dbReference>
<proteinExistence type="inferred from homology"/>
<evidence type="ECO:0000256" key="5">
    <source>
        <dbReference type="ARBA" id="ARBA00022737"/>
    </source>
</evidence>
<keyword evidence="7 10" id="KW-0119">Carbohydrate metabolism</keyword>
<evidence type="ECO:0000256" key="1">
    <source>
        <dbReference type="ARBA" id="ARBA00000681"/>
    </source>
</evidence>
<dbReference type="InterPro" id="IPR003305">
    <property type="entry name" value="CenC_carb-bd"/>
</dbReference>
<dbReference type="Pfam" id="PF00331">
    <property type="entry name" value="Glyco_hydro_10"/>
    <property type="match status" value="1"/>
</dbReference>
<dbReference type="CDD" id="cd00005">
    <property type="entry name" value="CBM9_like_1"/>
    <property type="match status" value="1"/>
</dbReference>
<dbReference type="EC" id="3.2.1.8" evidence="10"/>
<comment type="caution">
    <text evidence="16">The sequence shown here is derived from an EMBL/GenBank/DDBJ whole genome shotgun (WGS) entry which is preliminary data.</text>
</comment>
<keyword evidence="17" id="KW-1185">Reference proteome</keyword>
<dbReference type="Pfam" id="PF02018">
    <property type="entry name" value="CBM_4_9"/>
    <property type="match status" value="3"/>
</dbReference>
<evidence type="ECO:0000313" key="16">
    <source>
        <dbReference type="EMBL" id="MDQ0115833.1"/>
    </source>
</evidence>
<evidence type="ECO:0000256" key="2">
    <source>
        <dbReference type="ARBA" id="ARBA00004851"/>
    </source>
</evidence>
<dbReference type="InterPro" id="IPR013783">
    <property type="entry name" value="Ig-like_fold"/>
</dbReference>
<feature type="domain" description="SLH" evidence="14">
    <location>
        <begin position="1601"/>
        <end position="1664"/>
    </location>
</feature>
<organism evidence="16 17">
    <name type="scientific">Paenibacillus harenae</name>
    <dbReference type="NCBI Taxonomy" id="306543"/>
    <lineage>
        <taxon>Bacteria</taxon>
        <taxon>Bacillati</taxon>
        <taxon>Bacillota</taxon>
        <taxon>Bacilli</taxon>
        <taxon>Bacillales</taxon>
        <taxon>Paenibacillaceae</taxon>
        <taxon>Paenibacillus</taxon>
    </lineage>
</organism>
<keyword evidence="6 10" id="KW-0378">Hydrolase</keyword>
<dbReference type="Pfam" id="PF06452">
    <property type="entry name" value="CBM9_1"/>
    <property type="match status" value="3"/>
</dbReference>
<comment type="catalytic activity">
    <reaction evidence="1 10">
        <text>Endohydrolysis of (1-&gt;4)-beta-D-xylosidic linkages in xylans.</text>
        <dbReference type="EC" id="3.2.1.8"/>
    </reaction>
</comment>
<keyword evidence="12" id="KW-0732">Signal</keyword>
<evidence type="ECO:0000313" key="17">
    <source>
        <dbReference type="Proteomes" id="UP001229346"/>
    </source>
</evidence>
<feature type="domain" description="SLH" evidence="14">
    <location>
        <begin position="1542"/>
        <end position="1600"/>
    </location>
</feature>
<evidence type="ECO:0000256" key="7">
    <source>
        <dbReference type="ARBA" id="ARBA00023277"/>
    </source>
</evidence>
<dbReference type="EMBL" id="JAUSSU010000013">
    <property type="protein sequence ID" value="MDQ0115833.1"/>
    <property type="molecule type" value="Genomic_DNA"/>
</dbReference>
<evidence type="ECO:0000256" key="9">
    <source>
        <dbReference type="ARBA" id="ARBA00023326"/>
    </source>
</evidence>
<dbReference type="InterPro" id="IPR017853">
    <property type="entry name" value="GH"/>
</dbReference>
<dbReference type="SMART" id="SM00060">
    <property type="entry name" value="FN3"/>
    <property type="match status" value="1"/>
</dbReference>
<dbReference type="SMART" id="SM00633">
    <property type="entry name" value="Glyco_10"/>
    <property type="match status" value="1"/>
</dbReference>
<dbReference type="PANTHER" id="PTHR31490:SF90">
    <property type="entry name" value="ENDO-1,4-BETA-XYLANASE A"/>
    <property type="match status" value="1"/>
</dbReference>
<dbReference type="Proteomes" id="UP001229346">
    <property type="component" value="Unassembled WGS sequence"/>
</dbReference>
<dbReference type="PROSITE" id="PS50853">
    <property type="entry name" value="FN3"/>
    <property type="match status" value="1"/>
</dbReference>
<evidence type="ECO:0000259" key="14">
    <source>
        <dbReference type="PROSITE" id="PS51272"/>
    </source>
</evidence>
<evidence type="ECO:0000259" key="15">
    <source>
        <dbReference type="PROSITE" id="PS51760"/>
    </source>
</evidence>
<dbReference type="SUPFAM" id="SSF51445">
    <property type="entry name" value="(Trans)glycosidases"/>
    <property type="match status" value="1"/>
</dbReference>
<sequence length="1722" mass="184975">MGRKFKVYLSLLLAVALLLPQAWTAGTAQAASVGDTVLAGDFDIGTDDWFKRGTETVAQSTDTAQSGAGSLKTTGRTSNWNGPGAYLDTLEKGATYEFSVYAKLLEGTTGAAALELTVNQTGLPADDPEAYKTVKSEQVTAADWVEIKGNITLDPRAARYQLYVQAPGDATVSYYIDTFKAKLVALPVTDPEEPAGKTVLSQNFEDGSIGGWQPLSWGGSGIAAISSEQASAGSHSLRFSGRAATEASPSINIFSYLQQDRLYDISLKVRLGEGSDKLHVTSKIGETFDWIMGEQTVTSTDWTTFSKTGYMLPTGAKELLLYVESAASTADIYIDEFVIEDVTPGQVEPDPDPSTLDQTGISTGFEDGQGDWVRRNGDGGIEASSADNHTSGGTGSLLTTASAQYDGPLLNVLGKMHKNYEYTLSAWVKMAPGEEPTRLRLSVQSGDSTFTNVSSNATVTDADWVQLSGKFTLRTKPTVLNAYVETADDNGEPRTFYLDDFALTYVGPVEGTLPIQTELDGLKDLYGDYFEIGAAVEPAQFAGTADQLLKKHYNSIVAENSMKPASINGTEGTYNYGGADAIVKYAKDNNMQLRFHTLLWHQQGADWMLQDAQGNWLEANETNKELVLSRLRTYISTVVAKYADAADSYDVVNEIIDEGRPDGMRDSYWYRITGLDFIRVAFEEARKADPTAKLYINDYSTHNPQKRDFLFDLVTKLKAEGVPIDGVGHQTHINVSGPSIQQISDSIRKFGEAGFDNQLTELDISVYTNNSTAYDPIPEDILVKQGYRYKELFEELVKLDEIGKNADSGTPAYNPDGWISNVTIWGLADDHTWLHNRGTTRQDAPFPFDKRHQAKYAYWGMVEAVKEIIPSKLPIVTKAGSAAQGTPAIDGLTDAVWNNVAAMETERTSAFGASFKTLWDDNYLYILADVQDGNKTNEDKVELFVKENEGFAKYEILRQASNQVAEKSGGYVVEAAIPLSGNTLGKQLYFDIRVTTGGAQDGSEHGQNGAIVSWSDQRNMQHQDTAGYGSLTLIGSPKSAPAAKGTPLIDGEEDVAWASASELETALWVEGTSGSTAKFKTLWDEENLYIYAVITDTALSDESANAWEEDSVEIFVDQNNGKSSSYQSDDGQYRINFNNVKTVGGHASQDNYASATKIVPGVGYVLEAAISLDTITPAAGSVIGFDFQVNNDEDGDGTRDSVANWADPSGQSYQDTSKFGVLTFVNGGDIGLNPPINVKIRAKSYKAFEVNWDAVDEAIGYNVYRALSETGPFVKQNGAVIEAEVYNDSNLLASTTYYYKISAVHADGQVSPLSAVVSKRTGNAPSGNTGNAGDPGGNPSNDKVVPTTSSGGRALGTIGNERLSDALDKAGENASGVKEIVFELQPASGTSGYAIQLPTAALKADEEYVISVKTDIGIIQLPGGMLAGMDISTDTVTIVFGPANLDNAGEAVRGQVGNRPAYSLQVLVNNQVVPWKNDNAPVTVVAPYKPTAEELKAPGKLVVWYVDDNGAATAVPNGRYDADTGNVVFHTTHFSTYAIAFVDKSFDDIGRYAWAQDAIEALAARDVIKGMSDTSYSPATGIKRADYLLLLVHALGLQSDGGSAFSDVAATDYYYDAVRIAKGLGIAKGVGNDRFNPNAPITRQEMMMLTARALEAAGQPLEAAGSLDGFTDASAVADYAKNSVTALVSSGIVNGIGGELQPGGLLTRAQAAVILYRALGLH</sequence>
<keyword evidence="4" id="KW-0858">Xylan degradation</keyword>
<evidence type="ECO:0000259" key="13">
    <source>
        <dbReference type="PROSITE" id="PS50853"/>
    </source>
</evidence>
<feature type="chain" id="PRO_5045134303" description="Beta-xylanase" evidence="12">
    <location>
        <begin position="25"/>
        <end position="1722"/>
    </location>
</feature>
<dbReference type="InterPro" id="IPR036116">
    <property type="entry name" value="FN3_sf"/>
</dbReference>
<evidence type="ECO:0000256" key="3">
    <source>
        <dbReference type="ARBA" id="ARBA00007495"/>
    </source>
</evidence>
<keyword evidence="9 10" id="KW-0624">Polysaccharide degradation</keyword>
<dbReference type="PROSITE" id="PS51760">
    <property type="entry name" value="GH10_2"/>
    <property type="match status" value="1"/>
</dbReference>
<dbReference type="Gene3D" id="2.60.120.260">
    <property type="entry name" value="Galactose-binding domain-like"/>
    <property type="match status" value="3"/>
</dbReference>
<dbReference type="Gene3D" id="3.20.20.80">
    <property type="entry name" value="Glycosidases"/>
    <property type="match status" value="1"/>
</dbReference>
<dbReference type="Gene3D" id="2.60.40.10">
    <property type="entry name" value="Immunoglobulins"/>
    <property type="match status" value="1"/>
</dbReference>
<gene>
    <name evidence="16" type="ORF">J2T15_005301</name>
</gene>
<feature type="region of interest" description="Disordered" evidence="11">
    <location>
        <begin position="1318"/>
        <end position="1358"/>
    </location>
</feature>
<dbReference type="InterPro" id="IPR010502">
    <property type="entry name" value="Carb-bd_dom_fam9"/>
</dbReference>
<feature type="compositionally biased region" description="Polar residues" evidence="11">
    <location>
        <begin position="1338"/>
        <end position="1351"/>
    </location>
</feature>
<dbReference type="Gene3D" id="2.60.40.1190">
    <property type="match status" value="3"/>
</dbReference>
<keyword evidence="8 10" id="KW-0326">Glycosidase</keyword>
<feature type="domain" description="SLH" evidence="14">
    <location>
        <begin position="1667"/>
        <end position="1722"/>
    </location>
</feature>
<comment type="pathway">
    <text evidence="2">Glycan degradation; xylan degradation.</text>
</comment>
<dbReference type="SUPFAM" id="SSF49265">
    <property type="entry name" value="Fibronectin type III"/>
    <property type="match status" value="1"/>
</dbReference>
<keyword evidence="5" id="KW-0677">Repeat</keyword>
<evidence type="ECO:0000256" key="11">
    <source>
        <dbReference type="SAM" id="MobiDB-lite"/>
    </source>
</evidence>